<dbReference type="Proteomes" id="UP000477911">
    <property type="component" value="Unassembled WGS sequence"/>
</dbReference>
<dbReference type="EMBL" id="WUMU01000001">
    <property type="protein sequence ID" value="MXN16496.1"/>
    <property type="molecule type" value="Genomic_DNA"/>
</dbReference>
<keyword evidence="12" id="KW-1185">Reference proteome</keyword>
<evidence type="ECO:0000313" key="11">
    <source>
        <dbReference type="EMBL" id="MXN16496.1"/>
    </source>
</evidence>
<comment type="function">
    <text evidence="8">Part of the outer membrane protein assembly complex, which is involved in assembly and insertion of beta-barrel proteins into the outer membrane.</text>
</comment>
<reference evidence="11 12" key="1">
    <citation type="submission" date="2019-12" db="EMBL/GenBank/DDBJ databases">
        <authorList>
            <person name="Li M."/>
        </authorList>
    </citation>
    <scope>NUCLEOTIDE SEQUENCE [LARGE SCALE GENOMIC DNA]</scope>
    <source>
        <strain evidence="11 12">GBMRC 2024</strain>
    </source>
</reference>
<comment type="caution">
    <text evidence="11">The sequence shown here is derived from an EMBL/GenBank/DDBJ whole genome shotgun (WGS) entry which is preliminary data.</text>
</comment>
<dbReference type="NCBIfam" id="TIGR03303">
    <property type="entry name" value="OM_YaeT"/>
    <property type="match status" value="1"/>
</dbReference>
<evidence type="ECO:0000256" key="8">
    <source>
        <dbReference type="HAMAP-Rule" id="MF_01430"/>
    </source>
</evidence>
<dbReference type="GO" id="GO:0051205">
    <property type="term" value="P:protein insertion into membrane"/>
    <property type="evidence" value="ECO:0007669"/>
    <property type="project" value="UniProtKB-UniRule"/>
</dbReference>
<dbReference type="Pfam" id="PF07244">
    <property type="entry name" value="POTRA"/>
    <property type="match status" value="4"/>
</dbReference>
<keyword evidence="3 8" id="KW-0812">Transmembrane</keyword>
<keyword evidence="7 8" id="KW-0998">Cell outer membrane</keyword>
<evidence type="ECO:0000256" key="5">
    <source>
        <dbReference type="ARBA" id="ARBA00022737"/>
    </source>
</evidence>
<dbReference type="InterPro" id="IPR034746">
    <property type="entry name" value="POTRA"/>
</dbReference>
<evidence type="ECO:0000313" key="12">
    <source>
        <dbReference type="Proteomes" id="UP000477911"/>
    </source>
</evidence>
<evidence type="ECO:0000256" key="7">
    <source>
        <dbReference type="ARBA" id="ARBA00023237"/>
    </source>
</evidence>
<dbReference type="Gene3D" id="2.40.160.50">
    <property type="entry name" value="membrane protein fhac: a member of the omp85/tpsb transporter family"/>
    <property type="match status" value="1"/>
</dbReference>
<evidence type="ECO:0000256" key="4">
    <source>
        <dbReference type="ARBA" id="ARBA00022729"/>
    </source>
</evidence>
<dbReference type="AlphaFoldDB" id="A0A6L7FYZ3"/>
<feature type="domain" description="POTRA" evidence="10">
    <location>
        <begin position="47"/>
        <end position="114"/>
    </location>
</feature>
<dbReference type="InterPro" id="IPR010827">
    <property type="entry name" value="BamA/TamA_POTRA"/>
</dbReference>
<evidence type="ECO:0000256" key="1">
    <source>
        <dbReference type="ARBA" id="ARBA00004370"/>
    </source>
</evidence>
<dbReference type="InterPro" id="IPR039910">
    <property type="entry name" value="D15-like"/>
</dbReference>
<dbReference type="InterPro" id="IPR023707">
    <property type="entry name" value="OM_assembly_BamA"/>
</dbReference>
<comment type="subcellular location">
    <subcellularLocation>
        <location evidence="8">Cell outer membrane</location>
    </subcellularLocation>
    <subcellularLocation>
        <location evidence="1">Membrane</location>
    </subcellularLocation>
</comment>
<protein>
    <recommendedName>
        <fullName evidence="8 9">Outer membrane protein assembly factor BamA</fullName>
    </recommendedName>
</protein>
<dbReference type="PIRSF" id="PIRSF006076">
    <property type="entry name" value="OM_assembly_OMP85"/>
    <property type="match status" value="1"/>
</dbReference>
<comment type="similarity">
    <text evidence="8">Belongs to the BamA family.</text>
</comment>
<dbReference type="HAMAP" id="MF_01430">
    <property type="entry name" value="OM_assembly_BamA"/>
    <property type="match status" value="1"/>
</dbReference>
<evidence type="ECO:0000256" key="9">
    <source>
        <dbReference type="NCBIfam" id="TIGR03303"/>
    </source>
</evidence>
<keyword evidence="6 8" id="KW-0472">Membrane</keyword>
<accession>A0A6L7FYZ3</accession>
<organism evidence="11 12">
    <name type="scientific">Pseudooceanicola albus</name>
    <dbReference type="NCBI Taxonomy" id="2692189"/>
    <lineage>
        <taxon>Bacteria</taxon>
        <taxon>Pseudomonadati</taxon>
        <taxon>Pseudomonadota</taxon>
        <taxon>Alphaproteobacteria</taxon>
        <taxon>Rhodobacterales</taxon>
        <taxon>Paracoccaceae</taxon>
        <taxon>Pseudooceanicola</taxon>
    </lineage>
</organism>
<dbReference type="Pfam" id="PF01103">
    <property type="entry name" value="Omp85"/>
    <property type="match status" value="1"/>
</dbReference>
<proteinExistence type="inferred from homology"/>
<comment type="subunit">
    <text evidence="8">Part of the Bam complex.</text>
</comment>
<dbReference type="GO" id="GO:0009279">
    <property type="term" value="C:cell outer membrane"/>
    <property type="evidence" value="ECO:0007669"/>
    <property type="project" value="UniProtKB-SubCell"/>
</dbReference>
<evidence type="ECO:0000259" key="10">
    <source>
        <dbReference type="PROSITE" id="PS51779"/>
    </source>
</evidence>
<keyword evidence="5 8" id="KW-0677">Repeat</keyword>
<dbReference type="InterPro" id="IPR000184">
    <property type="entry name" value="Bac_surfAg_D15"/>
</dbReference>
<keyword evidence="2 8" id="KW-1134">Transmembrane beta strand</keyword>
<dbReference type="GO" id="GO:0043165">
    <property type="term" value="P:Gram-negative-bacterium-type cell outer membrane assembly"/>
    <property type="evidence" value="ECO:0007669"/>
    <property type="project" value="UniProtKB-UniRule"/>
</dbReference>
<keyword evidence="4 8" id="KW-0732">Signal</keyword>
<dbReference type="Gene3D" id="3.10.20.310">
    <property type="entry name" value="membrane protein fhac"/>
    <property type="match status" value="5"/>
</dbReference>
<dbReference type="PROSITE" id="PS51779">
    <property type="entry name" value="POTRA"/>
    <property type="match status" value="3"/>
</dbReference>
<dbReference type="PANTHER" id="PTHR12815:SF23">
    <property type="entry name" value="OUTER MEMBRANE PROTEIN ASSEMBLY FACTOR BAMA"/>
    <property type="match status" value="1"/>
</dbReference>
<dbReference type="PANTHER" id="PTHR12815">
    <property type="entry name" value="SORTING AND ASSEMBLY MACHINERY SAMM50 PROTEIN FAMILY MEMBER"/>
    <property type="match status" value="1"/>
</dbReference>
<evidence type="ECO:0000256" key="2">
    <source>
        <dbReference type="ARBA" id="ARBA00022452"/>
    </source>
</evidence>
<gene>
    <name evidence="8 11" type="primary">bamA</name>
    <name evidence="11" type="ORF">GR170_01510</name>
</gene>
<dbReference type="RefSeq" id="WP_160891033.1">
    <property type="nucleotide sequence ID" value="NZ_WUMU01000001.1"/>
</dbReference>
<feature type="domain" description="POTRA" evidence="10">
    <location>
        <begin position="115"/>
        <end position="192"/>
    </location>
</feature>
<evidence type="ECO:0000256" key="3">
    <source>
        <dbReference type="ARBA" id="ARBA00022692"/>
    </source>
</evidence>
<sequence>MPKNHAAGTASAPVRRRLYSAPLAAALFMMVSGVSLSVPQMAAAQSYSFNAVSVEGNTRIPTGTILSYAGIAKGANVSAAELNDAYQRIVASGLFETVQLTPQGGTLKIQVAEYPTINKIDFEGNARLKDDDLAQLVKSKVRQVYSPSQAEADAALISQSYAAQGRLAAKVTPRIIRRSDNRVDLVFEIFEGGVTEVQRISFVGNRDYSDRRLRQVLQTKQVNILHALFKNDTFVTDRVEFDKQALTDFYHSRGYVDFRITGVNAELSPERDGYVVTYNIQEGQQFKLGKVSTVSNYPGVDAKDYQDALKVKPGMVYSPSIIDNSVTRLERLAVRQGRDFLRVDPKITRNDRDQTLDVTFELNKGKPMFVERIDIQGNTTTLDRVIRNQFHTVEGDPFNPRAIREAAERIRALGFFKTADVNARKGTADDQVIVDVKVEEQPTGSLSFGGTYSTTDGFGLAVSLSENNFMGRGQTVGLTLSGASSDQVYGARFVEPNLLGRDVKLSLGANYEATDSDYADYDTEVTSFTAGLTFPAGELSTYTLRYSAQLSDVTLNDTTVGSLITAEAAKDPQLASAIGYGYSYDTRTNGLNPNAGMLFEFNQDFAGLGGDEQYIKTTAKAIAQTKLMNEELTLRATFRAGMINSLGDSHTLVTDRYRIGNSIMRGFQPDGIGPRQRDSDGTYDDMLGGTTYAVASFDAEFPLGLPEELGITGGTFLDIGSAWGLDQSASDVLYEDGPIRVAAGVSIFWNTPIGPLRFNFSKALKKEKYDQTQTFDLSIRTDF</sequence>
<evidence type="ECO:0000256" key="6">
    <source>
        <dbReference type="ARBA" id="ARBA00023136"/>
    </source>
</evidence>
<name>A0A6L7FYZ3_9RHOB</name>
<feature type="domain" description="POTRA" evidence="10">
    <location>
        <begin position="368"/>
        <end position="441"/>
    </location>
</feature>